<evidence type="ECO:0000313" key="2">
    <source>
        <dbReference type="EMBL" id="RMJ18731.1"/>
    </source>
</evidence>
<evidence type="ECO:0000313" key="3">
    <source>
        <dbReference type="Proteomes" id="UP000277212"/>
    </source>
</evidence>
<reference evidence="2 3" key="1">
    <citation type="submission" date="2017-06" db="EMBL/GenBank/DDBJ databases">
        <title>Comparative genomic analysis of Ambrosia Fusariam Clade fungi.</title>
        <authorList>
            <person name="Stajich J.E."/>
            <person name="Carrillo J."/>
            <person name="Kijimoto T."/>
            <person name="Eskalen A."/>
            <person name="O'Donnell K."/>
            <person name="Kasson M."/>
        </authorList>
    </citation>
    <scope>NUCLEOTIDE SEQUENCE [LARGE SCALE GENOMIC DNA]</scope>
    <source>
        <strain evidence="2">UCR3666</strain>
    </source>
</reference>
<dbReference type="AlphaFoldDB" id="A0A3M2SME1"/>
<dbReference type="Proteomes" id="UP000277212">
    <property type="component" value="Unassembled WGS sequence"/>
</dbReference>
<sequence length="96" mass="10419">MPERVRARGQSQWQVVPWSSPAPPTRRCPATFVGTGDALPIEVPKLRWSGFGTGSGLGFITLAKGLNELLSYPIEGRASTITKNTFPTHHSIISQC</sequence>
<name>A0A3M2SME1_9HYPO</name>
<protein>
    <submittedName>
        <fullName evidence="2">Uncharacterized protein</fullName>
    </submittedName>
</protein>
<evidence type="ECO:0000256" key="1">
    <source>
        <dbReference type="SAM" id="MobiDB-lite"/>
    </source>
</evidence>
<accession>A0A3M2SME1</accession>
<dbReference type="EMBL" id="NKUJ01000016">
    <property type="protein sequence ID" value="RMJ18731.1"/>
    <property type="molecule type" value="Genomic_DNA"/>
</dbReference>
<gene>
    <name evidence="2" type="ORF">CDV36_001662</name>
</gene>
<comment type="caution">
    <text evidence="2">The sequence shown here is derived from an EMBL/GenBank/DDBJ whole genome shotgun (WGS) entry which is preliminary data.</text>
</comment>
<organism evidence="2 3">
    <name type="scientific">Fusarium kuroshium</name>
    <dbReference type="NCBI Taxonomy" id="2010991"/>
    <lineage>
        <taxon>Eukaryota</taxon>
        <taxon>Fungi</taxon>
        <taxon>Dikarya</taxon>
        <taxon>Ascomycota</taxon>
        <taxon>Pezizomycotina</taxon>
        <taxon>Sordariomycetes</taxon>
        <taxon>Hypocreomycetidae</taxon>
        <taxon>Hypocreales</taxon>
        <taxon>Nectriaceae</taxon>
        <taxon>Fusarium</taxon>
        <taxon>Fusarium solani species complex</taxon>
    </lineage>
</organism>
<proteinExistence type="predicted"/>
<keyword evidence="3" id="KW-1185">Reference proteome</keyword>
<feature type="region of interest" description="Disordered" evidence="1">
    <location>
        <begin position="1"/>
        <end position="24"/>
    </location>
</feature>